<organism evidence="1 2">
    <name type="scientific">Corynebacterium choanae</name>
    <dbReference type="NCBI Taxonomy" id="1862358"/>
    <lineage>
        <taxon>Bacteria</taxon>
        <taxon>Bacillati</taxon>
        <taxon>Actinomycetota</taxon>
        <taxon>Actinomycetes</taxon>
        <taxon>Mycobacteriales</taxon>
        <taxon>Corynebacteriaceae</taxon>
        <taxon>Corynebacterium</taxon>
    </lineage>
</organism>
<proteinExistence type="predicted"/>
<dbReference type="KEGG" id="ccho:CCHOA_11315"/>
<gene>
    <name evidence="1" type="ORF">CCHOA_11315</name>
</gene>
<sequence>MPIFDDSSEIRKIRAWSGDPPWMIPPGAVSLLVCAAGDASFLVSPEGRTVLVVVSYCASTVGDGFCGAGNERHG</sequence>
<protein>
    <submittedName>
        <fullName evidence="1">Uncharacterized protein</fullName>
    </submittedName>
</protein>
<evidence type="ECO:0000313" key="2">
    <source>
        <dbReference type="Proteomes" id="UP000269019"/>
    </source>
</evidence>
<dbReference type="EMBL" id="CP033896">
    <property type="protein sequence ID" value="AZA14634.1"/>
    <property type="molecule type" value="Genomic_DNA"/>
</dbReference>
<name>A0A3G6JES0_9CORY</name>
<keyword evidence="2" id="KW-1185">Reference proteome</keyword>
<accession>A0A3G6JES0</accession>
<reference evidence="1 2" key="1">
    <citation type="submission" date="2018-11" db="EMBL/GenBank/DDBJ databases">
        <authorList>
            <person name="Kleinhagauer T."/>
            <person name="Glaeser S.P."/>
            <person name="Spergser J."/>
            <person name="Ruckert C."/>
            <person name="Kaempfer P."/>
            <person name="Busse H.-J."/>
        </authorList>
    </citation>
    <scope>NUCLEOTIDE SEQUENCE [LARGE SCALE GENOMIC DNA]</scope>
    <source>
        <strain evidence="1 2">200CH</strain>
    </source>
</reference>
<dbReference type="AlphaFoldDB" id="A0A3G6JES0"/>
<evidence type="ECO:0000313" key="1">
    <source>
        <dbReference type="EMBL" id="AZA14634.1"/>
    </source>
</evidence>
<dbReference type="Proteomes" id="UP000269019">
    <property type="component" value="Chromosome"/>
</dbReference>